<dbReference type="RefSeq" id="WP_151134038.1">
    <property type="nucleotide sequence ID" value="NZ_CP043311.1"/>
</dbReference>
<dbReference type="Proteomes" id="UP000327179">
    <property type="component" value="Chromosome"/>
</dbReference>
<name>A0A5J6QPT2_9GAMM</name>
<accession>A0A5J6QPT2</accession>
<proteinExistence type="predicted"/>
<organism evidence="1 2">
    <name type="scientific">Metapseudomonas lalkuanensis</name>
    <dbReference type="NCBI Taxonomy" id="2604832"/>
    <lineage>
        <taxon>Bacteria</taxon>
        <taxon>Pseudomonadati</taxon>
        <taxon>Pseudomonadota</taxon>
        <taxon>Gammaproteobacteria</taxon>
        <taxon>Pseudomonadales</taxon>
        <taxon>Pseudomonadaceae</taxon>
        <taxon>Metapseudomonas</taxon>
    </lineage>
</organism>
<evidence type="ECO:0000313" key="1">
    <source>
        <dbReference type="EMBL" id="QEY63391.1"/>
    </source>
</evidence>
<dbReference type="AlphaFoldDB" id="A0A5J6QPT2"/>
<dbReference type="KEGG" id="plal:FXN65_15505"/>
<evidence type="ECO:0000313" key="2">
    <source>
        <dbReference type="Proteomes" id="UP000327179"/>
    </source>
</evidence>
<keyword evidence="2" id="KW-1185">Reference proteome</keyword>
<sequence>MTMDTLDYRTSMQVAALAYLRRHKEHYLGDADLLYANCVHHLCTALEVPLFLAQQLSQRAWNEFRQWQEPQWLGIDWAAEPDATVAYLIDYRNNLRFPIPLRLLPQRLLDQRPATLTQHT</sequence>
<dbReference type="EMBL" id="CP043311">
    <property type="protein sequence ID" value="QEY63391.1"/>
    <property type="molecule type" value="Genomic_DNA"/>
</dbReference>
<gene>
    <name evidence="1" type="ORF">FXN65_15505</name>
</gene>
<protein>
    <submittedName>
        <fullName evidence="1">Uncharacterized protein</fullName>
    </submittedName>
</protein>
<reference evidence="1 2" key="1">
    <citation type="submission" date="2019-08" db="EMBL/GenBank/DDBJ databases">
        <title>Whole-genome Sequencing of e-waste polymer degrading bacterium Pseudomonas sp. strain PE08.</title>
        <authorList>
            <person name="Kirdat K."/>
            <person name="Debbarma P."/>
            <person name="Narawade N."/>
            <person name="Suyal D."/>
            <person name="Thorat V."/>
            <person name="Shouche Y."/>
            <person name="Goel R."/>
            <person name="Yadav A."/>
        </authorList>
    </citation>
    <scope>NUCLEOTIDE SEQUENCE [LARGE SCALE GENOMIC DNA]</scope>
    <source>
        <strain evidence="1 2">PE08</strain>
    </source>
</reference>